<name>A0ABU8VFM9_9BURK</name>
<dbReference type="Proteomes" id="UP001365846">
    <property type="component" value="Unassembled WGS sequence"/>
</dbReference>
<proteinExistence type="predicted"/>
<dbReference type="EMBL" id="JBBKZU010000004">
    <property type="protein sequence ID" value="MEJ8811835.1"/>
    <property type="molecule type" value="Genomic_DNA"/>
</dbReference>
<keyword evidence="2" id="KW-1185">Reference proteome</keyword>
<dbReference type="RefSeq" id="WP_340357099.1">
    <property type="nucleotide sequence ID" value="NZ_JBBKZU010000004.1"/>
</dbReference>
<gene>
    <name evidence="1" type="ORF">WKW77_12210</name>
</gene>
<organism evidence="1 2">
    <name type="scientific">Variovorax ureilyticus</name>
    <dbReference type="NCBI Taxonomy" id="1836198"/>
    <lineage>
        <taxon>Bacteria</taxon>
        <taxon>Pseudomonadati</taxon>
        <taxon>Pseudomonadota</taxon>
        <taxon>Betaproteobacteria</taxon>
        <taxon>Burkholderiales</taxon>
        <taxon>Comamonadaceae</taxon>
        <taxon>Variovorax</taxon>
    </lineage>
</organism>
<evidence type="ECO:0000313" key="2">
    <source>
        <dbReference type="Proteomes" id="UP001365846"/>
    </source>
</evidence>
<protein>
    <submittedName>
        <fullName evidence="1">SIR2 family protein</fullName>
    </submittedName>
</protein>
<accession>A0ABU8VFM9</accession>
<reference evidence="1 2" key="1">
    <citation type="submission" date="2024-03" db="EMBL/GenBank/DDBJ databases">
        <title>Novel species of the genus Variovorax.</title>
        <authorList>
            <person name="Liu Q."/>
            <person name="Xin Y.-H."/>
        </authorList>
    </citation>
    <scope>NUCLEOTIDE SEQUENCE [LARGE SCALE GENOMIC DNA]</scope>
    <source>
        <strain evidence="1 2">KACC 18899</strain>
    </source>
</reference>
<comment type="caution">
    <text evidence="1">The sequence shown here is derived from an EMBL/GenBank/DDBJ whole genome shotgun (WGS) entry which is preliminary data.</text>
</comment>
<dbReference type="Pfam" id="PF13289">
    <property type="entry name" value="SIR2_2"/>
    <property type="match status" value="1"/>
</dbReference>
<evidence type="ECO:0000313" key="1">
    <source>
        <dbReference type="EMBL" id="MEJ8811835.1"/>
    </source>
</evidence>
<sequence>MISWDPEVVQSIGRRRSVIMIGSGVSRNSVNRDGKRPPTWEGFLREASKSLGSPPQIEKLIDQRDYLTACEIVKRKMARDGFISLVQREYQQAGYQSALIHEHIYNLDSAIIASPNFDNIYDTYAAGASNGTLVMKDHTSSDIVNYLGGGEVRLLLKTHGSANNPAQLIFTRRDYAAARTKHVLFYEILKSLVLTHTFLFLGCGIDDPDIRALFEDVQFAHERMPHHFMTMPQGEVDDDVMAIATEAMKVKFLQYSPANGHEELTGSLGELVKLVDAFRDLRAGDRKW</sequence>